<gene>
    <name evidence="4" type="ORF">DEM27_17860</name>
</gene>
<protein>
    <recommendedName>
        <fullName evidence="6">Histidine kinase</fullName>
    </recommendedName>
</protein>
<dbReference type="EMBL" id="QFBC01000008">
    <property type="protein sequence ID" value="PWE54817.1"/>
    <property type="molecule type" value="Genomic_DNA"/>
</dbReference>
<dbReference type="Proteomes" id="UP000245252">
    <property type="component" value="Unassembled WGS sequence"/>
</dbReference>
<accession>A0A2U2DNC9</accession>
<evidence type="ECO:0000256" key="1">
    <source>
        <dbReference type="SAM" id="Phobius"/>
    </source>
</evidence>
<dbReference type="OrthoDB" id="9798846at2"/>
<dbReference type="PANTHER" id="PTHR30273">
    <property type="entry name" value="PERIPLASMIC SIGNAL SENSOR AND SIGMA FACTOR ACTIVATOR FECR-RELATED"/>
    <property type="match status" value="1"/>
</dbReference>
<feature type="transmembrane region" description="Helical" evidence="1">
    <location>
        <begin position="74"/>
        <end position="96"/>
    </location>
</feature>
<comment type="caution">
    <text evidence="4">The sequence shown here is derived from an EMBL/GenBank/DDBJ whole genome shotgun (WGS) entry which is preliminary data.</text>
</comment>
<dbReference type="RefSeq" id="WP_109459617.1">
    <property type="nucleotide sequence ID" value="NZ_QFBC01000008.1"/>
</dbReference>
<sequence length="310" mass="33497">MDWFLRLREEPRHAAVEAEFAHWLQQSAAHAEAWQKACRTWDVLGDVTPVHTASWQSHNIAAFSPPPSRRRGRWMAASVALAACLVLALAGPALLIRLQADYMTATAETRRVTLEDGTVVDMGADSAIKVEIAGSSRHVTLLQGGAFFDVAHDAARPFTVDAGGVEVAVLGTAFDVQLSSEETTVELARGIVSLSPEPAAGRAVELAPGEMAVVDHDSGAVVKGMIAVEDIASWRNGRLFVNDVTIASVVEQLQRYHPAWIKVANRKLASRRVTGLYDLGNPDRALHALVEPYGGKVHALSPYLRVLADF</sequence>
<dbReference type="AlphaFoldDB" id="A0A2U2DNC9"/>
<evidence type="ECO:0000313" key="5">
    <source>
        <dbReference type="Proteomes" id="UP000245252"/>
    </source>
</evidence>
<keyword evidence="1" id="KW-0472">Membrane</keyword>
<dbReference type="GO" id="GO:0016989">
    <property type="term" value="F:sigma factor antagonist activity"/>
    <property type="evidence" value="ECO:0007669"/>
    <property type="project" value="TreeGrafter"/>
</dbReference>
<organism evidence="4 5">
    <name type="scientific">Metarhizobium album</name>
    <dbReference type="NCBI Taxonomy" id="2182425"/>
    <lineage>
        <taxon>Bacteria</taxon>
        <taxon>Pseudomonadati</taxon>
        <taxon>Pseudomonadota</taxon>
        <taxon>Alphaproteobacteria</taxon>
        <taxon>Hyphomicrobiales</taxon>
        <taxon>Rhizobiaceae</taxon>
        <taxon>Metarhizobium</taxon>
    </lineage>
</organism>
<keyword evidence="1" id="KW-0812">Transmembrane</keyword>
<dbReference type="InterPro" id="IPR006860">
    <property type="entry name" value="FecR"/>
</dbReference>
<proteinExistence type="predicted"/>
<reference evidence="4 5" key="1">
    <citation type="submission" date="2018-05" db="EMBL/GenBank/DDBJ databases">
        <title>The draft genome of strain NS-104.</title>
        <authorList>
            <person name="Hang P."/>
            <person name="Jiang J."/>
        </authorList>
    </citation>
    <scope>NUCLEOTIDE SEQUENCE [LARGE SCALE GENOMIC DNA]</scope>
    <source>
        <strain evidence="4 5">NS-104</strain>
    </source>
</reference>
<name>A0A2U2DNC9_9HYPH</name>
<dbReference type="Pfam" id="PF16220">
    <property type="entry name" value="DUF4880"/>
    <property type="match status" value="1"/>
</dbReference>
<keyword evidence="1" id="KW-1133">Transmembrane helix</keyword>
<dbReference type="Gene3D" id="3.55.50.30">
    <property type="match status" value="1"/>
</dbReference>
<evidence type="ECO:0008006" key="6">
    <source>
        <dbReference type="Google" id="ProtNLM"/>
    </source>
</evidence>
<dbReference type="Pfam" id="PF04773">
    <property type="entry name" value="FecR"/>
    <property type="match status" value="1"/>
</dbReference>
<evidence type="ECO:0000259" key="2">
    <source>
        <dbReference type="Pfam" id="PF04773"/>
    </source>
</evidence>
<evidence type="ECO:0000313" key="4">
    <source>
        <dbReference type="EMBL" id="PWE54817.1"/>
    </source>
</evidence>
<dbReference type="PIRSF" id="PIRSF018266">
    <property type="entry name" value="FecR"/>
    <property type="match status" value="1"/>
</dbReference>
<dbReference type="InterPro" id="IPR012373">
    <property type="entry name" value="Ferrdict_sens_TM"/>
</dbReference>
<evidence type="ECO:0000259" key="3">
    <source>
        <dbReference type="Pfam" id="PF16220"/>
    </source>
</evidence>
<dbReference type="PANTHER" id="PTHR30273:SF2">
    <property type="entry name" value="PROTEIN FECR"/>
    <property type="match status" value="1"/>
</dbReference>
<dbReference type="Gene3D" id="2.60.120.1440">
    <property type="match status" value="1"/>
</dbReference>
<keyword evidence="5" id="KW-1185">Reference proteome</keyword>
<dbReference type="InterPro" id="IPR032623">
    <property type="entry name" value="FecR_N"/>
</dbReference>
<feature type="domain" description="FecR protein" evidence="2">
    <location>
        <begin position="101"/>
        <end position="192"/>
    </location>
</feature>
<feature type="domain" description="FecR N-terminal" evidence="3">
    <location>
        <begin position="2"/>
        <end position="39"/>
    </location>
</feature>